<name>E3NA14_CAERE</name>
<evidence type="ECO:0000313" key="2">
    <source>
        <dbReference type="Proteomes" id="UP000008281"/>
    </source>
</evidence>
<dbReference type="AlphaFoldDB" id="E3NA14"/>
<dbReference type="InterPro" id="IPR032675">
    <property type="entry name" value="LRR_dom_sf"/>
</dbReference>
<dbReference type="Proteomes" id="UP000008281">
    <property type="component" value="Unassembled WGS sequence"/>
</dbReference>
<reference evidence="1" key="1">
    <citation type="submission" date="2007-07" db="EMBL/GenBank/DDBJ databases">
        <title>PCAP assembly of the Caenorhabditis remanei genome.</title>
        <authorList>
            <consortium name="The Caenorhabditis remanei Sequencing Consortium"/>
            <person name="Wilson R.K."/>
        </authorList>
    </citation>
    <scope>NUCLEOTIDE SEQUENCE [LARGE SCALE GENOMIC DNA]</scope>
    <source>
        <strain evidence="1">PB4641</strain>
    </source>
</reference>
<dbReference type="InParanoid" id="E3NA14"/>
<keyword evidence="2" id="KW-1185">Reference proteome</keyword>
<evidence type="ECO:0000313" key="1">
    <source>
        <dbReference type="EMBL" id="EFO90896.1"/>
    </source>
</evidence>
<dbReference type="EMBL" id="DS268570">
    <property type="protein sequence ID" value="EFO90896.1"/>
    <property type="molecule type" value="Genomic_DNA"/>
</dbReference>
<dbReference type="PANTHER" id="PTHR12904">
    <property type="match status" value="1"/>
</dbReference>
<dbReference type="GO" id="GO:0031462">
    <property type="term" value="C:Cul2-RING ubiquitin ligase complex"/>
    <property type="evidence" value="ECO:0007669"/>
    <property type="project" value="TreeGrafter"/>
</dbReference>
<dbReference type="PANTHER" id="PTHR12904:SF28">
    <property type="entry name" value="ATP SYNTHASE SUBUNIT ALPHA-RELATED"/>
    <property type="match status" value="1"/>
</dbReference>
<sequence length="729" mass="84203">MAANNNVIPTLQDMAFRIALSEKRPKNLTEKEMLTYDYFGFPVATKIYNMRTNRGVDKSLTRLCRIELVAHLELSLDNTQYAEIKVRLTDAATLYKSRGYSLTHMSLIVSGTRNYPTSCTKTVSIADNYRNLKCLKLVGITMRNRDIDAICGRFPNLIQLDISGTKIPKITKMASMTSLKFLIMKDIIECPRETWINLESAPQLEYLDISQKTSNCLDVTQDFLSSRAVLRRLKTLDCSKTRVTKECLTQLKRRHEALKTVVVLEVEAMKSVDINGLFLVNTATLRQSVEAMKYCTRLRRKSDLTIVLREIIEWNLVDYPNEMLSDRADDYLYWIHRIIDEFSGENDIIQQCVFFWYELCSRLVAFETYMNRFVNHMLLAMSMFEPSTPHSIHSCLWETMKFGSQSDAFKVDLNLFCYMSACYIHALWNKSISLKSTSVCLRGVEPAIEVMLICTKIAKEEFDPSRKGTPLADRYLDLFFKELFWFLDVHSGIVREYGYCEAYSMICTVFIRLLRRSVELRKKLFGITGGIERLLGHLRAMKTEEVLGKMTTQKQDIPKVLRKVTKMIREICILPDITGLERKIFNTLLLTYIMKDENTDVNNEFYVASICSTYAFSLELKQLEGLEINMIRNLNARAHRLSEKFEFTSCSVDAYLENTIIQEILQRSKITGVIGWAMEVIAMLIFQGHNPSLSYKPSLPPLLPFVQNYKTDDNLLLKIKAHVLEMAEK</sequence>
<dbReference type="SUPFAM" id="SSF52047">
    <property type="entry name" value="RNI-like"/>
    <property type="match status" value="1"/>
</dbReference>
<dbReference type="Gene3D" id="3.80.10.10">
    <property type="entry name" value="Ribonuclease Inhibitor"/>
    <property type="match status" value="1"/>
</dbReference>
<dbReference type="InterPro" id="IPR051341">
    <property type="entry name" value="Zyg-11_UBL_adapter"/>
</dbReference>
<dbReference type="eggNOG" id="KOG3665">
    <property type="taxonomic scope" value="Eukaryota"/>
</dbReference>
<gene>
    <name evidence="1" type="ORF">CRE_19428</name>
</gene>
<dbReference type="HOGENOM" id="CLU_380022_0_0_1"/>
<dbReference type="OrthoDB" id="550575at2759"/>
<dbReference type="STRING" id="31234.E3NA14"/>
<protein>
    <submittedName>
        <fullName evidence="1">Uncharacterized protein</fullName>
    </submittedName>
</protein>
<accession>E3NA14</accession>
<organism evidence="2">
    <name type="scientific">Caenorhabditis remanei</name>
    <name type="common">Caenorhabditis vulgaris</name>
    <dbReference type="NCBI Taxonomy" id="31234"/>
    <lineage>
        <taxon>Eukaryota</taxon>
        <taxon>Metazoa</taxon>
        <taxon>Ecdysozoa</taxon>
        <taxon>Nematoda</taxon>
        <taxon>Chromadorea</taxon>
        <taxon>Rhabditida</taxon>
        <taxon>Rhabditina</taxon>
        <taxon>Rhabditomorpha</taxon>
        <taxon>Rhabditoidea</taxon>
        <taxon>Rhabditidae</taxon>
        <taxon>Peloderinae</taxon>
        <taxon>Caenorhabditis</taxon>
    </lineage>
</organism>
<proteinExistence type="predicted"/>